<evidence type="ECO:0000313" key="3">
    <source>
        <dbReference type="WBParaSite" id="jg7114"/>
    </source>
</evidence>
<keyword evidence="2" id="KW-1185">Reference proteome</keyword>
<sequence length="166" mass="17864">MASSSGWPAGQQQQMHLPHQQHIAHSMVSEHYASMPPMSSPYPGQAQINTAGANAFLQQQHLQQQQQRAVGGPDIANSQASNNSNEGNSSSGGGSSEHRRKAVLPPAPSISSSVPVHSTQQYFSSQRMGPGQIMLEERAGGGQQGRNSFRVACNNYPVEEFFVDHL</sequence>
<feature type="compositionally biased region" description="Low complexity" evidence="1">
    <location>
        <begin position="11"/>
        <end position="21"/>
    </location>
</feature>
<feature type="compositionally biased region" description="Low complexity" evidence="1">
    <location>
        <begin position="57"/>
        <end position="67"/>
    </location>
</feature>
<dbReference type="Proteomes" id="UP000887574">
    <property type="component" value="Unplaced"/>
</dbReference>
<evidence type="ECO:0000256" key="1">
    <source>
        <dbReference type="SAM" id="MobiDB-lite"/>
    </source>
</evidence>
<evidence type="ECO:0000313" key="2">
    <source>
        <dbReference type="Proteomes" id="UP000887574"/>
    </source>
</evidence>
<accession>A0A915EK01</accession>
<reference evidence="3" key="1">
    <citation type="submission" date="2022-11" db="UniProtKB">
        <authorList>
            <consortium name="WormBaseParasite"/>
        </authorList>
    </citation>
    <scope>IDENTIFICATION</scope>
</reference>
<proteinExistence type="predicted"/>
<feature type="compositionally biased region" description="Low complexity" evidence="1">
    <location>
        <begin position="109"/>
        <end position="118"/>
    </location>
</feature>
<protein>
    <submittedName>
        <fullName evidence="3">Uncharacterized protein</fullName>
    </submittedName>
</protein>
<dbReference type="WBParaSite" id="jg7114">
    <property type="protein sequence ID" value="jg7114"/>
    <property type="gene ID" value="jg7114"/>
</dbReference>
<organism evidence="2 3">
    <name type="scientific">Ditylenchus dipsaci</name>
    <dbReference type="NCBI Taxonomy" id="166011"/>
    <lineage>
        <taxon>Eukaryota</taxon>
        <taxon>Metazoa</taxon>
        <taxon>Ecdysozoa</taxon>
        <taxon>Nematoda</taxon>
        <taxon>Chromadorea</taxon>
        <taxon>Rhabditida</taxon>
        <taxon>Tylenchina</taxon>
        <taxon>Tylenchomorpha</taxon>
        <taxon>Sphaerularioidea</taxon>
        <taxon>Anguinidae</taxon>
        <taxon>Anguininae</taxon>
        <taxon>Ditylenchus</taxon>
    </lineage>
</organism>
<feature type="region of interest" description="Disordered" evidence="1">
    <location>
        <begin position="1"/>
        <end position="119"/>
    </location>
</feature>
<dbReference type="AlphaFoldDB" id="A0A915EK01"/>
<name>A0A915EK01_9BILA</name>